<evidence type="ECO:0000256" key="1">
    <source>
        <dbReference type="SAM" id="Phobius"/>
    </source>
</evidence>
<proteinExistence type="predicted"/>
<evidence type="ECO:0000313" key="3">
    <source>
        <dbReference type="Proteomes" id="UP001597203"/>
    </source>
</evidence>
<dbReference type="EMBL" id="JBHTLS010000009">
    <property type="protein sequence ID" value="MFD1103778.1"/>
    <property type="molecule type" value="Genomic_DNA"/>
</dbReference>
<reference evidence="3" key="1">
    <citation type="journal article" date="2019" name="Int. J. Syst. Evol. Microbiol.">
        <title>The Global Catalogue of Microorganisms (GCM) 10K type strain sequencing project: providing services to taxonomists for standard genome sequencing and annotation.</title>
        <authorList>
            <consortium name="The Broad Institute Genomics Platform"/>
            <consortium name="The Broad Institute Genome Sequencing Center for Infectious Disease"/>
            <person name="Wu L."/>
            <person name="Ma J."/>
        </authorList>
    </citation>
    <scope>NUCLEOTIDE SEQUENCE [LARGE SCALE GENOMIC DNA]</scope>
    <source>
        <strain evidence="3">CCUG 54329</strain>
    </source>
</reference>
<protein>
    <recommendedName>
        <fullName evidence="4">DUF2628 domain-containing protein</fullName>
    </recommendedName>
</protein>
<sequence>MTNAESYDAISTAEPPLRISDWLWCPLYAKLWWAAVPIYWAGMAVSGHVPSLDAFYDSAAAGFAMIAFFPPLIACVLCFGFFREWLAKQHFVVEEDDSQSSVSPSHYSPPLGPSGIPAALDPLDFRSGLLWNGNPANPSNPIGFNRVS</sequence>
<feature type="transmembrane region" description="Helical" evidence="1">
    <location>
        <begin position="60"/>
        <end position="82"/>
    </location>
</feature>
<accession>A0ABW3NWT7</accession>
<keyword evidence="1" id="KW-0472">Membrane</keyword>
<evidence type="ECO:0008006" key="4">
    <source>
        <dbReference type="Google" id="ProtNLM"/>
    </source>
</evidence>
<dbReference type="RefSeq" id="WP_380908850.1">
    <property type="nucleotide sequence ID" value="NZ_JBHTLS010000009.1"/>
</dbReference>
<dbReference type="Proteomes" id="UP001597203">
    <property type="component" value="Unassembled WGS sequence"/>
</dbReference>
<keyword evidence="1" id="KW-1133">Transmembrane helix</keyword>
<organism evidence="2 3">
    <name type="scientific">Sphingobium olei</name>
    <dbReference type="NCBI Taxonomy" id="420955"/>
    <lineage>
        <taxon>Bacteria</taxon>
        <taxon>Pseudomonadati</taxon>
        <taxon>Pseudomonadota</taxon>
        <taxon>Alphaproteobacteria</taxon>
        <taxon>Sphingomonadales</taxon>
        <taxon>Sphingomonadaceae</taxon>
        <taxon>Sphingobium</taxon>
    </lineage>
</organism>
<evidence type="ECO:0000313" key="2">
    <source>
        <dbReference type="EMBL" id="MFD1103778.1"/>
    </source>
</evidence>
<gene>
    <name evidence="2" type="ORF">ACFQ24_02460</name>
</gene>
<name>A0ABW3NWT7_9SPHN</name>
<keyword evidence="3" id="KW-1185">Reference proteome</keyword>
<keyword evidence="1" id="KW-0812">Transmembrane</keyword>
<comment type="caution">
    <text evidence="2">The sequence shown here is derived from an EMBL/GenBank/DDBJ whole genome shotgun (WGS) entry which is preliminary data.</text>
</comment>
<feature type="transmembrane region" description="Helical" evidence="1">
    <location>
        <begin position="21"/>
        <end position="40"/>
    </location>
</feature>